<name>A0A8J1TC98_OWEFU</name>
<dbReference type="Proteomes" id="UP000749559">
    <property type="component" value="Unassembled WGS sequence"/>
</dbReference>
<evidence type="ECO:0000313" key="2">
    <source>
        <dbReference type="Proteomes" id="UP000749559"/>
    </source>
</evidence>
<evidence type="ECO:0000313" key="1">
    <source>
        <dbReference type="EMBL" id="CAH1799116.1"/>
    </source>
</evidence>
<feature type="non-terminal residue" evidence="1">
    <location>
        <position position="1"/>
    </location>
</feature>
<accession>A0A8J1TC98</accession>
<dbReference type="PROSITE" id="PS50104">
    <property type="entry name" value="TIR"/>
    <property type="match status" value="1"/>
</dbReference>
<sequence length="352" mass="40164">DRDFLPGRTSISEINRAIISSMKTVLVFTPEAVESRWCQTEVDTAITAAYDNLIEIIPIKLRPCALPDTLKHISYLDVSHLDKNQATERILQAVAKDTKEPELPPQVQRNMVTNGSYFNIKSKWQKCSFVLDTTVDDMKMGLDVRGIAFSDLEIRDIIDSINSSALMRHTCVLHMNSSCLPDHFTNHCGLIFTIILLILFAGNGFYIYMATQDIVLPLIILITLFTFIILAVIGLPLSNTLLKISFRNMLRNISINRVVNKNVIFTVTYKNRNPVLAIMKYDITMCLEYIVKEKINDNPEFDVEAYKLAVLKRHLFNYALSIQSGTQKATVVRHVVVYEQMCFCQFVQQENQ</sequence>
<dbReference type="GO" id="GO:0007165">
    <property type="term" value="P:signal transduction"/>
    <property type="evidence" value="ECO:0007669"/>
    <property type="project" value="InterPro"/>
</dbReference>
<dbReference type="InterPro" id="IPR000157">
    <property type="entry name" value="TIR_dom"/>
</dbReference>
<reference evidence="1" key="1">
    <citation type="submission" date="2022-03" db="EMBL/GenBank/DDBJ databases">
        <authorList>
            <person name="Martin C."/>
        </authorList>
    </citation>
    <scope>NUCLEOTIDE SEQUENCE</scope>
</reference>
<dbReference type="PANTHER" id="PTHR16253:SF0">
    <property type="entry name" value="TETRATRICOPEPTIDE REPEAT PROTEIN 22"/>
    <property type="match status" value="1"/>
</dbReference>
<protein>
    <submittedName>
        <fullName evidence="1">Uncharacterized protein</fullName>
    </submittedName>
</protein>
<keyword evidence="2" id="KW-1185">Reference proteome</keyword>
<dbReference type="InterPro" id="IPR042342">
    <property type="entry name" value="TTC22"/>
</dbReference>
<organism evidence="1 2">
    <name type="scientific">Owenia fusiformis</name>
    <name type="common">Polychaete worm</name>
    <dbReference type="NCBI Taxonomy" id="6347"/>
    <lineage>
        <taxon>Eukaryota</taxon>
        <taxon>Metazoa</taxon>
        <taxon>Spiralia</taxon>
        <taxon>Lophotrochozoa</taxon>
        <taxon>Annelida</taxon>
        <taxon>Polychaeta</taxon>
        <taxon>Sedentaria</taxon>
        <taxon>Canalipalpata</taxon>
        <taxon>Sabellida</taxon>
        <taxon>Oweniida</taxon>
        <taxon>Oweniidae</taxon>
        <taxon>Owenia</taxon>
    </lineage>
</organism>
<gene>
    <name evidence="1" type="ORF">OFUS_LOCUS23169</name>
</gene>
<dbReference type="SUPFAM" id="SSF52200">
    <property type="entry name" value="Toll/Interleukin receptor TIR domain"/>
    <property type="match status" value="1"/>
</dbReference>
<dbReference type="PANTHER" id="PTHR16253">
    <property type="entry name" value="TETRATRICOPEPTIDE REPEAT PROTEIN 22"/>
    <property type="match status" value="1"/>
</dbReference>
<proteinExistence type="predicted"/>
<dbReference type="InterPro" id="IPR035897">
    <property type="entry name" value="Toll_tir_struct_dom_sf"/>
</dbReference>
<dbReference type="EMBL" id="CAIIXF020000011">
    <property type="protein sequence ID" value="CAH1799116.1"/>
    <property type="molecule type" value="Genomic_DNA"/>
</dbReference>
<dbReference type="Gene3D" id="3.40.50.10140">
    <property type="entry name" value="Toll/interleukin-1 receptor homology (TIR) domain"/>
    <property type="match status" value="1"/>
</dbReference>
<dbReference type="Pfam" id="PF13676">
    <property type="entry name" value="TIR_2"/>
    <property type="match status" value="1"/>
</dbReference>
<comment type="caution">
    <text evidence="1">The sequence shown here is derived from an EMBL/GenBank/DDBJ whole genome shotgun (WGS) entry which is preliminary data.</text>
</comment>
<dbReference type="AlphaFoldDB" id="A0A8J1TC98"/>